<dbReference type="EMBL" id="LT629732">
    <property type="protein sequence ID" value="SDT23329.1"/>
    <property type="molecule type" value="Genomic_DNA"/>
</dbReference>
<protein>
    <recommendedName>
        <fullName evidence="6">Peptide deformylase</fullName>
        <shortName evidence="6">PDF</shortName>
        <ecNumber evidence="6">3.5.1.88</ecNumber>
    </recommendedName>
    <alternativeName>
        <fullName evidence="6">Polypeptide deformylase</fullName>
    </alternativeName>
</protein>
<evidence type="ECO:0000256" key="5">
    <source>
        <dbReference type="ARBA" id="ARBA00023004"/>
    </source>
</evidence>
<feature type="binding site" evidence="6">
    <location>
        <position position="146"/>
    </location>
    <ligand>
        <name>Fe cation</name>
        <dbReference type="ChEBI" id="CHEBI:24875"/>
    </ligand>
</feature>
<evidence type="ECO:0000256" key="6">
    <source>
        <dbReference type="HAMAP-Rule" id="MF_00163"/>
    </source>
</evidence>
<feature type="binding site" evidence="6">
    <location>
        <position position="104"/>
    </location>
    <ligand>
        <name>Fe cation</name>
        <dbReference type="ChEBI" id="CHEBI:24875"/>
    </ligand>
</feature>
<dbReference type="PANTHER" id="PTHR10458:SF2">
    <property type="entry name" value="PEPTIDE DEFORMYLASE, MITOCHONDRIAL"/>
    <property type="match status" value="1"/>
</dbReference>
<accession>A0A1H1YPZ8</accession>
<evidence type="ECO:0000313" key="7">
    <source>
        <dbReference type="EMBL" id="SDT23329.1"/>
    </source>
</evidence>
<dbReference type="Proteomes" id="UP000198983">
    <property type="component" value="Chromosome I"/>
</dbReference>
<keyword evidence="4 6" id="KW-0648">Protein biosynthesis</keyword>
<dbReference type="AlphaFoldDB" id="A0A1H1YPZ8"/>
<keyword evidence="5 6" id="KW-0408">Iron</keyword>
<keyword evidence="2 6" id="KW-0479">Metal-binding</keyword>
<reference evidence="7 8" key="1">
    <citation type="submission" date="2016-10" db="EMBL/GenBank/DDBJ databases">
        <authorList>
            <person name="de Groot N.N."/>
        </authorList>
    </citation>
    <scope>NUCLEOTIDE SEQUENCE [LARGE SCALE GENOMIC DNA]</scope>
    <source>
        <strain evidence="7 8">DSM 22024</strain>
    </source>
</reference>
<dbReference type="HAMAP" id="MF_00163">
    <property type="entry name" value="Pep_deformylase"/>
    <property type="match status" value="1"/>
</dbReference>
<evidence type="ECO:0000256" key="4">
    <source>
        <dbReference type="ARBA" id="ARBA00022917"/>
    </source>
</evidence>
<dbReference type="OrthoDB" id="9804313at2"/>
<proteinExistence type="inferred from homology"/>
<evidence type="ECO:0000313" key="8">
    <source>
        <dbReference type="Proteomes" id="UP000198983"/>
    </source>
</evidence>
<dbReference type="NCBIfam" id="TIGR00079">
    <property type="entry name" value="pept_deformyl"/>
    <property type="match status" value="1"/>
</dbReference>
<evidence type="ECO:0000256" key="3">
    <source>
        <dbReference type="ARBA" id="ARBA00022801"/>
    </source>
</evidence>
<dbReference type="CDD" id="cd00487">
    <property type="entry name" value="Pep_deformylase"/>
    <property type="match status" value="1"/>
</dbReference>
<organism evidence="7 8">
    <name type="scientific">Actinopolymorpha singaporensis</name>
    <dbReference type="NCBI Taxonomy" id="117157"/>
    <lineage>
        <taxon>Bacteria</taxon>
        <taxon>Bacillati</taxon>
        <taxon>Actinomycetota</taxon>
        <taxon>Actinomycetes</taxon>
        <taxon>Propionibacteriales</taxon>
        <taxon>Actinopolymorphaceae</taxon>
        <taxon>Actinopolymorpha</taxon>
    </lineage>
</organism>
<dbReference type="PANTHER" id="PTHR10458">
    <property type="entry name" value="PEPTIDE DEFORMYLASE"/>
    <property type="match status" value="1"/>
</dbReference>
<sequence>MGTLPEGGTVRPMTRWGDPVMHRPCRPVEAFDPELHALVADMTATMDAADGVGLAANQVGVDLRVFVFRCADDGGVIHQGVVCNPVLDVPTGAGRRLVEEEEGCLSLPGAYAPCARPDEATVRGVDEYGNPVEFRGTGMLARCLQHETDHLDGTVFADRLSRRIRRRLFGEAEIAADEFPDDWPVSSRHADG</sequence>
<dbReference type="EC" id="3.5.1.88" evidence="6"/>
<keyword evidence="3 6" id="KW-0378">Hydrolase</keyword>
<dbReference type="GO" id="GO:0006412">
    <property type="term" value="P:translation"/>
    <property type="evidence" value="ECO:0007669"/>
    <property type="project" value="UniProtKB-UniRule"/>
</dbReference>
<dbReference type="PRINTS" id="PR01576">
    <property type="entry name" value="PDEFORMYLASE"/>
</dbReference>
<name>A0A1H1YPZ8_9ACTN</name>
<dbReference type="PIRSF" id="PIRSF004749">
    <property type="entry name" value="Pep_def"/>
    <property type="match status" value="1"/>
</dbReference>
<dbReference type="GO" id="GO:0042586">
    <property type="term" value="F:peptide deformylase activity"/>
    <property type="evidence" value="ECO:0007669"/>
    <property type="project" value="UniProtKB-UniRule"/>
</dbReference>
<evidence type="ECO:0000256" key="1">
    <source>
        <dbReference type="ARBA" id="ARBA00010759"/>
    </source>
</evidence>
<dbReference type="NCBIfam" id="NF001159">
    <property type="entry name" value="PRK00150.1-3"/>
    <property type="match status" value="1"/>
</dbReference>
<comment type="similarity">
    <text evidence="1 6">Belongs to the polypeptide deformylase family.</text>
</comment>
<feature type="binding site" evidence="6">
    <location>
        <position position="150"/>
    </location>
    <ligand>
        <name>Fe cation</name>
        <dbReference type="ChEBI" id="CHEBI:24875"/>
    </ligand>
</feature>
<dbReference type="Pfam" id="PF01327">
    <property type="entry name" value="Pep_deformylase"/>
    <property type="match status" value="1"/>
</dbReference>
<dbReference type="InterPro" id="IPR023635">
    <property type="entry name" value="Peptide_deformylase"/>
</dbReference>
<dbReference type="Gene3D" id="3.90.45.10">
    <property type="entry name" value="Peptide deformylase"/>
    <property type="match status" value="1"/>
</dbReference>
<gene>
    <name evidence="6" type="primary">def</name>
    <name evidence="7" type="ORF">SAMN04489717_5619</name>
</gene>
<dbReference type="SUPFAM" id="SSF56420">
    <property type="entry name" value="Peptide deformylase"/>
    <property type="match status" value="1"/>
</dbReference>
<keyword evidence="8" id="KW-1185">Reference proteome</keyword>
<dbReference type="GO" id="GO:0046872">
    <property type="term" value="F:metal ion binding"/>
    <property type="evidence" value="ECO:0007669"/>
    <property type="project" value="UniProtKB-KW"/>
</dbReference>
<comment type="cofactor">
    <cofactor evidence="6">
        <name>Fe(2+)</name>
        <dbReference type="ChEBI" id="CHEBI:29033"/>
    </cofactor>
    <text evidence="6">Binds 1 Fe(2+) ion.</text>
</comment>
<evidence type="ECO:0000256" key="2">
    <source>
        <dbReference type="ARBA" id="ARBA00022723"/>
    </source>
</evidence>
<dbReference type="RefSeq" id="WP_092656612.1">
    <property type="nucleotide sequence ID" value="NZ_LT629732.1"/>
</dbReference>
<comment type="catalytic activity">
    <reaction evidence="6">
        <text>N-terminal N-formyl-L-methionyl-[peptide] + H2O = N-terminal L-methionyl-[peptide] + formate</text>
        <dbReference type="Rhea" id="RHEA:24420"/>
        <dbReference type="Rhea" id="RHEA-COMP:10639"/>
        <dbReference type="Rhea" id="RHEA-COMP:10640"/>
        <dbReference type="ChEBI" id="CHEBI:15377"/>
        <dbReference type="ChEBI" id="CHEBI:15740"/>
        <dbReference type="ChEBI" id="CHEBI:49298"/>
        <dbReference type="ChEBI" id="CHEBI:64731"/>
        <dbReference type="EC" id="3.5.1.88"/>
    </reaction>
</comment>
<dbReference type="STRING" id="117157.SAMN04489717_5619"/>
<comment type="function">
    <text evidence="6">Removes the formyl group from the N-terminal Met of newly synthesized proteins. Requires at least a dipeptide for an efficient rate of reaction. N-terminal L-methionine is a prerequisite for activity but the enzyme has broad specificity at other positions.</text>
</comment>
<feature type="active site" evidence="6">
    <location>
        <position position="147"/>
    </location>
</feature>
<dbReference type="InterPro" id="IPR036821">
    <property type="entry name" value="Peptide_deformylase_sf"/>
</dbReference>
<dbReference type="FunFam" id="3.90.45.10:FF:000004">
    <property type="entry name" value="Peptide deformylase"/>
    <property type="match status" value="1"/>
</dbReference>